<dbReference type="HOGENOM" id="CLU_878170_0_0_1"/>
<dbReference type="AlphaFoldDB" id="G7JN05"/>
<evidence type="ECO:0000259" key="1">
    <source>
        <dbReference type="Pfam" id="PF22936"/>
    </source>
</evidence>
<gene>
    <name evidence="2" type="ordered locus">MTR_4g015340</name>
</gene>
<keyword evidence="4" id="KW-1185">Reference proteome</keyword>
<reference evidence="2 4" key="2">
    <citation type="journal article" date="2014" name="BMC Genomics">
        <title>An improved genome release (version Mt4.0) for the model legume Medicago truncatula.</title>
        <authorList>
            <person name="Tang H."/>
            <person name="Krishnakumar V."/>
            <person name="Bidwell S."/>
            <person name="Rosen B."/>
            <person name="Chan A."/>
            <person name="Zhou S."/>
            <person name="Gentzbittel L."/>
            <person name="Childs K.L."/>
            <person name="Yandell M."/>
            <person name="Gundlach H."/>
            <person name="Mayer K.F."/>
            <person name="Schwartz D.C."/>
            <person name="Town C.D."/>
        </authorList>
    </citation>
    <scope>GENOME REANNOTATION</scope>
    <source>
        <strain evidence="3 4">cv. Jemalong A17</strain>
    </source>
</reference>
<dbReference type="EnsemblPlants" id="AES86831">
    <property type="protein sequence ID" value="AES86831"/>
    <property type="gene ID" value="MTR_4g015340"/>
</dbReference>
<dbReference type="OMA" id="ANAHICS"/>
<dbReference type="EMBL" id="CM001220">
    <property type="protein sequence ID" value="AES86831.1"/>
    <property type="molecule type" value="Genomic_DNA"/>
</dbReference>
<sequence>MVSEDSSILVNATDSKKQYGHGKSFAGSKNNSRFCTFCKHTNRTNHTVEFCYKKQGYPNSYKSTSSTNATNASSSGTTDIQPMNYLLASGSTSSPPISNHITSTTSFPSSSISTIFSCALSDSSHDWSLNSSANAHICSSLHYFTSYHPIKPVLIHLPNKTTITIHHAGTVIFSPHFHITNVLYSPNFNVNLISIAKIISSLNCYVKFLPDKCIIQDLITNKMIGLADPYGGLYKLRISPSAFAFNSSVSHISHCNISINKDYQSFVSSSFTHIPDSALWHFRLGHLSNQRLSNMHSLYPSICVDNKAICDVPPSDG</sequence>
<organism evidence="2 4">
    <name type="scientific">Medicago truncatula</name>
    <name type="common">Barrel medic</name>
    <name type="synonym">Medicago tribuloides</name>
    <dbReference type="NCBI Taxonomy" id="3880"/>
    <lineage>
        <taxon>Eukaryota</taxon>
        <taxon>Viridiplantae</taxon>
        <taxon>Streptophyta</taxon>
        <taxon>Embryophyta</taxon>
        <taxon>Tracheophyta</taxon>
        <taxon>Spermatophyta</taxon>
        <taxon>Magnoliopsida</taxon>
        <taxon>eudicotyledons</taxon>
        <taxon>Gunneridae</taxon>
        <taxon>Pentapetalae</taxon>
        <taxon>rosids</taxon>
        <taxon>fabids</taxon>
        <taxon>Fabales</taxon>
        <taxon>Fabaceae</taxon>
        <taxon>Papilionoideae</taxon>
        <taxon>50 kb inversion clade</taxon>
        <taxon>NPAAA clade</taxon>
        <taxon>Hologalegina</taxon>
        <taxon>IRL clade</taxon>
        <taxon>Trifolieae</taxon>
        <taxon>Medicago</taxon>
    </lineage>
</organism>
<dbReference type="Pfam" id="PF22936">
    <property type="entry name" value="Pol_BBD"/>
    <property type="match status" value="1"/>
</dbReference>
<reference evidence="3" key="3">
    <citation type="submission" date="2015-04" db="UniProtKB">
        <authorList>
            <consortium name="EnsemblPlants"/>
        </authorList>
    </citation>
    <scope>IDENTIFICATION</scope>
    <source>
        <strain evidence="3">cv. Jemalong A17</strain>
    </source>
</reference>
<dbReference type="Proteomes" id="UP000002051">
    <property type="component" value="Chromosome 4"/>
</dbReference>
<evidence type="ECO:0000313" key="2">
    <source>
        <dbReference type="EMBL" id="AES86831.1"/>
    </source>
</evidence>
<feature type="domain" description="Retrovirus-related Pol polyprotein from transposon TNT 1-94-like beta-barrel" evidence="1">
    <location>
        <begin position="127"/>
        <end position="199"/>
    </location>
</feature>
<dbReference type="eggNOG" id="KOG0017">
    <property type="taxonomic scope" value="Eukaryota"/>
</dbReference>
<evidence type="ECO:0000313" key="3">
    <source>
        <dbReference type="EnsemblPlants" id="AES86831"/>
    </source>
</evidence>
<name>G7JN05_MEDTR</name>
<protein>
    <recommendedName>
        <fullName evidence="1">Retrovirus-related Pol polyprotein from transposon TNT 1-94-like beta-barrel domain-containing protein</fullName>
    </recommendedName>
</protein>
<accession>G7JN05</accession>
<dbReference type="PaxDb" id="3880-AES86831"/>
<proteinExistence type="predicted"/>
<reference evidence="2 4" key="1">
    <citation type="journal article" date="2011" name="Nature">
        <title>The Medicago genome provides insight into the evolution of rhizobial symbioses.</title>
        <authorList>
            <person name="Young N.D."/>
            <person name="Debelle F."/>
            <person name="Oldroyd G.E."/>
            <person name="Geurts R."/>
            <person name="Cannon S.B."/>
            <person name="Udvardi M.K."/>
            <person name="Benedito V.A."/>
            <person name="Mayer K.F."/>
            <person name="Gouzy J."/>
            <person name="Schoof H."/>
            <person name="Van de Peer Y."/>
            <person name="Proost S."/>
            <person name="Cook D.R."/>
            <person name="Meyers B.C."/>
            <person name="Spannagl M."/>
            <person name="Cheung F."/>
            <person name="De Mita S."/>
            <person name="Krishnakumar V."/>
            <person name="Gundlach H."/>
            <person name="Zhou S."/>
            <person name="Mudge J."/>
            <person name="Bharti A.K."/>
            <person name="Murray J.D."/>
            <person name="Naoumkina M.A."/>
            <person name="Rosen B."/>
            <person name="Silverstein K.A."/>
            <person name="Tang H."/>
            <person name="Rombauts S."/>
            <person name="Zhao P.X."/>
            <person name="Zhou P."/>
            <person name="Barbe V."/>
            <person name="Bardou P."/>
            <person name="Bechner M."/>
            <person name="Bellec A."/>
            <person name="Berger A."/>
            <person name="Berges H."/>
            <person name="Bidwell S."/>
            <person name="Bisseling T."/>
            <person name="Choisne N."/>
            <person name="Couloux A."/>
            <person name="Denny R."/>
            <person name="Deshpande S."/>
            <person name="Dai X."/>
            <person name="Doyle J.J."/>
            <person name="Dudez A.M."/>
            <person name="Farmer A.D."/>
            <person name="Fouteau S."/>
            <person name="Franken C."/>
            <person name="Gibelin C."/>
            <person name="Gish J."/>
            <person name="Goldstein S."/>
            <person name="Gonzalez A.J."/>
            <person name="Green P.J."/>
            <person name="Hallab A."/>
            <person name="Hartog M."/>
            <person name="Hua A."/>
            <person name="Humphray S.J."/>
            <person name="Jeong D.H."/>
            <person name="Jing Y."/>
            <person name="Jocker A."/>
            <person name="Kenton S.M."/>
            <person name="Kim D.J."/>
            <person name="Klee K."/>
            <person name="Lai H."/>
            <person name="Lang C."/>
            <person name="Lin S."/>
            <person name="Macmil S.L."/>
            <person name="Magdelenat G."/>
            <person name="Matthews L."/>
            <person name="McCorrison J."/>
            <person name="Monaghan E.L."/>
            <person name="Mun J.H."/>
            <person name="Najar F.Z."/>
            <person name="Nicholson C."/>
            <person name="Noirot C."/>
            <person name="O'Bleness M."/>
            <person name="Paule C.R."/>
            <person name="Poulain J."/>
            <person name="Prion F."/>
            <person name="Qin B."/>
            <person name="Qu C."/>
            <person name="Retzel E.F."/>
            <person name="Riddle C."/>
            <person name="Sallet E."/>
            <person name="Samain S."/>
            <person name="Samson N."/>
            <person name="Sanders I."/>
            <person name="Saurat O."/>
            <person name="Scarpelli C."/>
            <person name="Schiex T."/>
            <person name="Segurens B."/>
            <person name="Severin A.J."/>
            <person name="Sherrier D.J."/>
            <person name="Shi R."/>
            <person name="Sims S."/>
            <person name="Singer S.R."/>
            <person name="Sinharoy S."/>
            <person name="Sterck L."/>
            <person name="Viollet A."/>
            <person name="Wang B.B."/>
            <person name="Wang K."/>
            <person name="Wang M."/>
            <person name="Wang X."/>
            <person name="Warfsmann J."/>
            <person name="Weissenbach J."/>
            <person name="White D.D."/>
            <person name="White J.D."/>
            <person name="Wiley G.B."/>
            <person name="Wincker P."/>
            <person name="Xing Y."/>
            <person name="Yang L."/>
            <person name="Yao Z."/>
            <person name="Ying F."/>
            <person name="Zhai J."/>
            <person name="Zhou L."/>
            <person name="Zuber A."/>
            <person name="Denarie J."/>
            <person name="Dixon R.A."/>
            <person name="May G.D."/>
            <person name="Schwartz D.C."/>
            <person name="Rogers J."/>
            <person name="Quetier F."/>
            <person name="Town C.D."/>
            <person name="Roe B.A."/>
        </authorList>
    </citation>
    <scope>NUCLEOTIDE SEQUENCE [LARGE SCALE GENOMIC DNA]</scope>
    <source>
        <strain evidence="2">A17</strain>
        <strain evidence="3 4">cv. Jemalong A17</strain>
    </source>
</reference>
<evidence type="ECO:0000313" key="4">
    <source>
        <dbReference type="Proteomes" id="UP000002051"/>
    </source>
</evidence>
<dbReference type="InterPro" id="IPR054722">
    <property type="entry name" value="PolX-like_BBD"/>
</dbReference>